<reference evidence="3 4" key="1">
    <citation type="submission" date="2013-05" db="EMBL/GenBank/DDBJ databases">
        <title>Drechslerella stenobrocha genome reveals carnivorous origination and mechanical trapping mechanism of predatory fungi.</title>
        <authorList>
            <person name="Liu X."/>
            <person name="Zhang W."/>
            <person name="Liu K."/>
        </authorList>
    </citation>
    <scope>NUCLEOTIDE SEQUENCE [LARGE SCALE GENOMIC DNA]</scope>
    <source>
        <strain evidence="3 4">248</strain>
    </source>
</reference>
<dbReference type="HOGENOM" id="CLU_733667_0_0_1"/>
<feature type="compositionally biased region" description="Acidic residues" evidence="1">
    <location>
        <begin position="175"/>
        <end position="184"/>
    </location>
</feature>
<feature type="region of interest" description="Disordered" evidence="1">
    <location>
        <begin position="258"/>
        <end position="283"/>
    </location>
</feature>
<name>W7HR65_9PEZI</name>
<evidence type="ECO:0000256" key="2">
    <source>
        <dbReference type="SAM" id="Phobius"/>
    </source>
</evidence>
<keyword evidence="2" id="KW-0472">Membrane</keyword>
<proteinExistence type="predicted"/>
<keyword evidence="4" id="KW-1185">Reference proteome</keyword>
<accession>W7HR65</accession>
<dbReference type="AlphaFoldDB" id="W7HR65"/>
<dbReference type="EMBL" id="KI966417">
    <property type="protein sequence ID" value="EWC46491.1"/>
    <property type="molecule type" value="Genomic_DNA"/>
</dbReference>
<protein>
    <submittedName>
        <fullName evidence="3">Uncharacterized protein</fullName>
    </submittedName>
</protein>
<sequence length="377" mass="41762">MEMEQQWEAPRDELLEQLANLLNELQAHEEGLTGTFDLLDHLDGTRRAIDRLSAVITDKYNNPSSIEYFSPAVTRPLSTATDASNSSSENSLDSHLTHISSPITLISDYDDDLHHRRRLLDEDEELIGRSLIPDLDGTDDDGEDQNDRLERLSLLLTSVLQEANDAIKDYEAIEEDPEEEEIIEQGEPTTRCSSRLSTNASTLIGRVSSPVDKSPKMPVYALPALQSHETVLPAALQPPTAPPTPPLYPDMNELLPSPDQLSVSSLTSSAETVRPSPATPRPERVVHEDISADDTLVTDLLVDEILGGSGDSKELSLDYLLGDYLNEVIMDVRRNEFVGARFWIFLISVMGMWTWMFVTDSVNTFVGNLVCGCKNAA</sequence>
<dbReference type="OrthoDB" id="5415878at2759"/>
<evidence type="ECO:0000256" key="1">
    <source>
        <dbReference type="SAM" id="MobiDB-lite"/>
    </source>
</evidence>
<keyword evidence="2" id="KW-1133">Transmembrane helix</keyword>
<feature type="compositionally biased region" description="Polar residues" evidence="1">
    <location>
        <begin position="259"/>
        <end position="271"/>
    </location>
</feature>
<dbReference type="Proteomes" id="UP000024837">
    <property type="component" value="Unassembled WGS sequence"/>
</dbReference>
<keyword evidence="2" id="KW-0812">Transmembrane</keyword>
<gene>
    <name evidence="3" type="ORF">DRE_04214</name>
</gene>
<evidence type="ECO:0000313" key="4">
    <source>
        <dbReference type="Proteomes" id="UP000024837"/>
    </source>
</evidence>
<feature type="transmembrane region" description="Helical" evidence="2">
    <location>
        <begin position="340"/>
        <end position="358"/>
    </location>
</feature>
<feature type="region of interest" description="Disordered" evidence="1">
    <location>
        <begin position="175"/>
        <end position="194"/>
    </location>
</feature>
<evidence type="ECO:0000313" key="3">
    <source>
        <dbReference type="EMBL" id="EWC46491.1"/>
    </source>
</evidence>
<organism evidence="3 4">
    <name type="scientific">Drechslerella stenobrocha 248</name>
    <dbReference type="NCBI Taxonomy" id="1043628"/>
    <lineage>
        <taxon>Eukaryota</taxon>
        <taxon>Fungi</taxon>
        <taxon>Dikarya</taxon>
        <taxon>Ascomycota</taxon>
        <taxon>Pezizomycotina</taxon>
        <taxon>Orbiliomycetes</taxon>
        <taxon>Orbiliales</taxon>
        <taxon>Orbiliaceae</taxon>
        <taxon>Drechslerella</taxon>
    </lineage>
</organism>